<comment type="caution">
    <text evidence="2">The sequence shown here is derived from an EMBL/GenBank/DDBJ whole genome shotgun (WGS) entry which is preliminary data.</text>
</comment>
<accession>A0AAD5MGM8</accession>
<organism evidence="2 3">
    <name type="scientific">Parelaphostrongylus tenuis</name>
    <name type="common">Meningeal worm</name>
    <dbReference type="NCBI Taxonomy" id="148309"/>
    <lineage>
        <taxon>Eukaryota</taxon>
        <taxon>Metazoa</taxon>
        <taxon>Ecdysozoa</taxon>
        <taxon>Nematoda</taxon>
        <taxon>Chromadorea</taxon>
        <taxon>Rhabditida</taxon>
        <taxon>Rhabditina</taxon>
        <taxon>Rhabditomorpha</taxon>
        <taxon>Strongyloidea</taxon>
        <taxon>Metastrongylidae</taxon>
        <taxon>Parelaphostrongylus</taxon>
    </lineage>
</organism>
<evidence type="ECO:0008006" key="4">
    <source>
        <dbReference type="Google" id="ProtNLM"/>
    </source>
</evidence>
<protein>
    <recommendedName>
        <fullName evidence="4">Secreted protein</fullName>
    </recommendedName>
</protein>
<dbReference type="AlphaFoldDB" id="A0AAD5MGM8"/>
<dbReference type="Proteomes" id="UP001196413">
    <property type="component" value="Unassembled WGS sequence"/>
</dbReference>
<name>A0AAD5MGM8_PARTN</name>
<keyword evidence="1" id="KW-0732">Signal</keyword>
<feature type="chain" id="PRO_5042137361" description="Secreted protein" evidence="1">
    <location>
        <begin position="23"/>
        <end position="211"/>
    </location>
</feature>
<proteinExistence type="predicted"/>
<keyword evidence="3" id="KW-1185">Reference proteome</keyword>
<gene>
    <name evidence="2" type="ORF">KIN20_015835</name>
</gene>
<evidence type="ECO:0000313" key="2">
    <source>
        <dbReference type="EMBL" id="KAJ1357650.1"/>
    </source>
</evidence>
<dbReference type="EMBL" id="JAHQIW010003212">
    <property type="protein sequence ID" value="KAJ1357650.1"/>
    <property type="molecule type" value="Genomic_DNA"/>
</dbReference>
<feature type="signal peptide" evidence="1">
    <location>
        <begin position="1"/>
        <end position="22"/>
    </location>
</feature>
<evidence type="ECO:0000313" key="3">
    <source>
        <dbReference type="Proteomes" id="UP001196413"/>
    </source>
</evidence>
<evidence type="ECO:0000256" key="1">
    <source>
        <dbReference type="SAM" id="SignalP"/>
    </source>
</evidence>
<sequence length="211" mass="23299">MASFSIDSFVISLLATISTVFGCGTIPSGQARTVNFTVTGFTLPASMVYSEKPEVLAKHPGIAPSRKGAGTFVKRLVKQTVFDALRNQGRGALLLDAVTRTILDQMTVRIRYQPMSCDKKKLRCIIVDNTVTSLCQRMDGRDECKRPEKYVEVPPMHLSISGTLSTTNIIMANWSKAIWQNVVNRAIRMLATDPFGTHFYTAFATIDDIST</sequence>
<reference evidence="2" key="1">
    <citation type="submission" date="2021-06" db="EMBL/GenBank/DDBJ databases">
        <title>Parelaphostrongylus tenuis whole genome reference sequence.</title>
        <authorList>
            <person name="Garwood T.J."/>
            <person name="Larsen P.A."/>
            <person name="Fountain-Jones N.M."/>
            <person name="Garbe J.R."/>
            <person name="Macchietto M.G."/>
            <person name="Kania S.A."/>
            <person name="Gerhold R.W."/>
            <person name="Richards J.E."/>
            <person name="Wolf T.M."/>
        </authorList>
    </citation>
    <scope>NUCLEOTIDE SEQUENCE</scope>
    <source>
        <strain evidence="2">MNPRO001-30</strain>
        <tissue evidence="2">Meninges</tissue>
    </source>
</reference>